<dbReference type="AlphaFoldDB" id="A0A9D4FU64"/>
<keyword evidence="2" id="KW-1185">Reference proteome</keyword>
<gene>
    <name evidence="1" type="ORF">DPMN_133737</name>
</gene>
<name>A0A9D4FU64_DREPO</name>
<accession>A0A9D4FU64</accession>
<dbReference type="Proteomes" id="UP000828390">
    <property type="component" value="Unassembled WGS sequence"/>
</dbReference>
<organism evidence="1 2">
    <name type="scientific">Dreissena polymorpha</name>
    <name type="common">Zebra mussel</name>
    <name type="synonym">Mytilus polymorpha</name>
    <dbReference type="NCBI Taxonomy" id="45954"/>
    <lineage>
        <taxon>Eukaryota</taxon>
        <taxon>Metazoa</taxon>
        <taxon>Spiralia</taxon>
        <taxon>Lophotrochozoa</taxon>
        <taxon>Mollusca</taxon>
        <taxon>Bivalvia</taxon>
        <taxon>Autobranchia</taxon>
        <taxon>Heteroconchia</taxon>
        <taxon>Euheterodonta</taxon>
        <taxon>Imparidentia</taxon>
        <taxon>Neoheterodontei</taxon>
        <taxon>Myida</taxon>
        <taxon>Dreissenoidea</taxon>
        <taxon>Dreissenidae</taxon>
        <taxon>Dreissena</taxon>
    </lineage>
</organism>
<reference evidence="1" key="1">
    <citation type="journal article" date="2019" name="bioRxiv">
        <title>The Genome of the Zebra Mussel, Dreissena polymorpha: A Resource for Invasive Species Research.</title>
        <authorList>
            <person name="McCartney M.A."/>
            <person name="Auch B."/>
            <person name="Kono T."/>
            <person name="Mallez S."/>
            <person name="Zhang Y."/>
            <person name="Obille A."/>
            <person name="Becker A."/>
            <person name="Abrahante J.E."/>
            <person name="Garbe J."/>
            <person name="Badalamenti J.P."/>
            <person name="Herman A."/>
            <person name="Mangelson H."/>
            <person name="Liachko I."/>
            <person name="Sullivan S."/>
            <person name="Sone E.D."/>
            <person name="Koren S."/>
            <person name="Silverstein K.A.T."/>
            <person name="Beckman K.B."/>
            <person name="Gohl D.M."/>
        </authorList>
    </citation>
    <scope>NUCLEOTIDE SEQUENCE</scope>
    <source>
        <strain evidence="1">Duluth1</strain>
        <tissue evidence="1">Whole animal</tissue>
    </source>
</reference>
<evidence type="ECO:0000313" key="1">
    <source>
        <dbReference type="EMBL" id="KAH3805434.1"/>
    </source>
</evidence>
<reference evidence="1" key="2">
    <citation type="submission" date="2020-11" db="EMBL/GenBank/DDBJ databases">
        <authorList>
            <person name="McCartney M.A."/>
            <person name="Auch B."/>
            <person name="Kono T."/>
            <person name="Mallez S."/>
            <person name="Becker A."/>
            <person name="Gohl D.M."/>
            <person name="Silverstein K.A.T."/>
            <person name="Koren S."/>
            <person name="Bechman K.B."/>
            <person name="Herman A."/>
            <person name="Abrahante J.E."/>
            <person name="Garbe J."/>
        </authorList>
    </citation>
    <scope>NUCLEOTIDE SEQUENCE</scope>
    <source>
        <strain evidence="1">Duluth1</strain>
        <tissue evidence="1">Whole animal</tissue>
    </source>
</reference>
<comment type="caution">
    <text evidence="1">The sequence shown here is derived from an EMBL/GenBank/DDBJ whole genome shotgun (WGS) entry which is preliminary data.</text>
</comment>
<protein>
    <submittedName>
        <fullName evidence="1">Uncharacterized protein</fullName>
    </submittedName>
</protein>
<sequence>MFGTWVINQLPPGVSVLGAYLWLSDNLEAGVDEDVDFLLVVTVVLQVSTPWNIGFTMLIEEPDLGGDAFRIRSSDVLQLMEGCSYFTDVGSDICIRSSSVVQYAVEIDEAVHLLQPFALDSDVCAIGCLGQ</sequence>
<proteinExistence type="predicted"/>
<evidence type="ECO:0000313" key="2">
    <source>
        <dbReference type="Proteomes" id="UP000828390"/>
    </source>
</evidence>
<dbReference type="EMBL" id="JAIWYP010000006">
    <property type="protein sequence ID" value="KAH3805434.1"/>
    <property type="molecule type" value="Genomic_DNA"/>
</dbReference>